<dbReference type="AlphaFoldDB" id="A0A8J6J8X9"/>
<dbReference type="SUPFAM" id="SSF54593">
    <property type="entry name" value="Glyoxalase/Bleomycin resistance protein/Dihydroxybiphenyl dioxygenase"/>
    <property type="match status" value="1"/>
</dbReference>
<dbReference type="RefSeq" id="WP_186918355.1">
    <property type="nucleotide sequence ID" value="NZ_JACOPQ010000002.1"/>
</dbReference>
<reference evidence="1" key="1">
    <citation type="submission" date="2020-08" db="EMBL/GenBank/DDBJ databases">
        <title>Genome public.</title>
        <authorList>
            <person name="Liu C."/>
            <person name="Sun Q."/>
        </authorList>
    </citation>
    <scope>NUCLEOTIDE SEQUENCE</scope>
    <source>
        <strain evidence="1">NSJ-52</strain>
    </source>
</reference>
<protein>
    <submittedName>
        <fullName evidence="1">VOC family protein</fullName>
    </submittedName>
</protein>
<dbReference type="Gene3D" id="3.10.180.10">
    <property type="entry name" value="2,3-Dihydroxybiphenyl 1,2-Dioxygenase, domain 1"/>
    <property type="match status" value="1"/>
</dbReference>
<dbReference type="Proteomes" id="UP000607645">
    <property type="component" value="Unassembled WGS sequence"/>
</dbReference>
<dbReference type="EMBL" id="JACOPQ010000002">
    <property type="protein sequence ID" value="MBC5735853.1"/>
    <property type="molecule type" value="Genomic_DNA"/>
</dbReference>
<gene>
    <name evidence="1" type="ORF">H8S62_02350</name>
</gene>
<evidence type="ECO:0000313" key="2">
    <source>
        <dbReference type="Proteomes" id="UP000607645"/>
    </source>
</evidence>
<sequence>MNCHLRSLYLCVEDMDRAIRFYEAFFEHPVAERDPVYSVFDIAGFRLGLFAYRVQGETHGFGSNCLPSVEVESLGMLKCKLEGKKVVFPITKIRGKWVSEFEDSESNRIELTAPIGAGEEASRGD</sequence>
<proteinExistence type="predicted"/>
<evidence type="ECO:0000313" key="1">
    <source>
        <dbReference type="EMBL" id="MBC5735853.1"/>
    </source>
</evidence>
<name>A0A8J6J8X9_9FIRM</name>
<accession>A0A8J6J8X9</accession>
<keyword evidence="2" id="KW-1185">Reference proteome</keyword>
<comment type="caution">
    <text evidence="1">The sequence shown here is derived from an EMBL/GenBank/DDBJ whole genome shotgun (WGS) entry which is preliminary data.</text>
</comment>
<organism evidence="1 2">
    <name type="scientific">Lawsonibacter faecis</name>
    <dbReference type="NCBI Taxonomy" id="2763052"/>
    <lineage>
        <taxon>Bacteria</taxon>
        <taxon>Bacillati</taxon>
        <taxon>Bacillota</taxon>
        <taxon>Clostridia</taxon>
        <taxon>Eubacteriales</taxon>
        <taxon>Oscillospiraceae</taxon>
        <taxon>Lawsonibacter</taxon>
    </lineage>
</organism>
<dbReference type="InterPro" id="IPR029068">
    <property type="entry name" value="Glyas_Bleomycin-R_OHBP_Dase"/>
</dbReference>